<dbReference type="Proteomes" id="UP000570851">
    <property type="component" value="Unassembled WGS sequence"/>
</dbReference>
<dbReference type="GeneID" id="58725762"/>
<accession>A0ABR6S9F5</accession>
<protein>
    <submittedName>
        <fullName evidence="1">Uncharacterized protein</fullName>
    </submittedName>
</protein>
<comment type="caution">
    <text evidence="1">The sequence shown here is derived from an EMBL/GenBank/DDBJ whole genome shotgun (WGS) entry which is preliminary data.</text>
</comment>
<keyword evidence="2" id="KW-1185">Reference proteome</keyword>
<proteinExistence type="predicted"/>
<dbReference type="EMBL" id="JACKZP010000049">
    <property type="protein sequence ID" value="MBC1303020.1"/>
    <property type="molecule type" value="Genomic_DNA"/>
</dbReference>
<gene>
    <name evidence="1" type="ORF">GNE12_13960</name>
</gene>
<organism evidence="1 2">
    <name type="scientific">Trichormus variabilis N2B</name>
    <dbReference type="NCBI Taxonomy" id="2681315"/>
    <lineage>
        <taxon>Bacteria</taxon>
        <taxon>Bacillati</taxon>
        <taxon>Cyanobacteriota</taxon>
        <taxon>Cyanophyceae</taxon>
        <taxon>Nostocales</taxon>
        <taxon>Nostocaceae</taxon>
        <taxon>Trichormus</taxon>
    </lineage>
</organism>
<reference evidence="1 2" key="1">
    <citation type="submission" date="2019-11" db="EMBL/GenBank/DDBJ databases">
        <title>Comparison of genomes from free-living endosymbiotic cyanobacteria isolated from Azolla.</title>
        <authorList>
            <person name="Thiel T."/>
            <person name="Pratte B."/>
        </authorList>
    </citation>
    <scope>NUCLEOTIDE SEQUENCE [LARGE SCALE GENOMIC DNA]</scope>
    <source>
        <strain evidence="1 2">N2B</strain>
    </source>
</reference>
<evidence type="ECO:0000313" key="2">
    <source>
        <dbReference type="Proteomes" id="UP000570851"/>
    </source>
</evidence>
<evidence type="ECO:0000313" key="1">
    <source>
        <dbReference type="EMBL" id="MBC1303020.1"/>
    </source>
</evidence>
<sequence length="108" mass="11823">MVLIQDIAQKALNTGCLSIADQNQIQVLLKTNFDSEDVDALIILQRAIASGRVKQELPRHKSYTPNNSRDRKSNIKLAYQIAAEMTFAAAVALTMPKNSPDQPSLGAN</sequence>
<dbReference type="RefSeq" id="WP_011319739.1">
    <property type="nucleotide sequence ID" value="NZ_JACKZP010000049.1"/>
</dbReference>
<name>A0ABR6S9F5_ANAVA</name>